<proteinExistence type="predicted"/>
<evidence type="ECO:0000313" key="3">
    <source>
        <dbReference type="EMBL" id="AOZ49187.1"/>
    </source>
</evidence>
<dbReference type="AlphaFoldDB" id="A0A1D9LD40"/>
<dbReference type="STRING" id="1108595.BKX93_03675"/>
<dbReference type="SUPFAM" id="SSF141868">
    <property type="entry name" value="EAL domain-like"/>
    <property type="match status" value="1"/>
</dbReference>
<dbReference type="InterPro" id="IPR012292">
    <property type="entry name" value="Globin/Proto"/>
</dbReference>
<dbReference type="Pfam" id="PF13185">
    <property type="entry name" value="GAF_2"/>
    <property type="match status" value="1"/>
</dbReference>
<dbReference type="Pfam" id="PF11563">
    <property type="entry name" value="Protoglobin"/>
    <property type="match status" value="1"/>
</dbReference>
<dbReference type="InterPro" id="IPR029787">
    <property type="entry name" value="Nucleotide_cyclase"/>
</dbReference>
<dbReference type="RefSeq" id="WP_046156875.1">
    <property type="nucleotide sequence ID" value="NZ_CP017707.1"/>
</dbReference>
<dbReference type="EMBL" id="CP017707">
    <property type="protein sequence ID" value="AOZ49187.1"/>
    <property type="molecule type" value="Genomic_DNA"/>
</dbReference>
<feature type="domain" description="EAL" evidence="1">
    <location>
        <begin position="520"/>
        <end position="772"/>
    </location>
</feature>
<organism evidence="3 4">
    <name type="scientific">Chromobacterium vaccinii</name>
    <dbReference type="NCBI Taxonomy" id="1108595"/>
    <lineage>
        <taxon>Bacteria</taxon>
        <taxon>Pseudomonadati</taxon>
        <taxon>Pseudomonadota</taxon>
        <taxon>Betaproteobacteria</taxon>
        <taxon>Neisseriales</taxon>
        <taxon>Chromobacteriaceae</taxon>
        <taxon>Chromobacterium</taxon>
    </lineage>
</organism>
<dbReference type="Gene3D" id="3.30.450.40">
    <property type="match status" value="1"/>
</dbReference>
<dbReference type="InterPro" id="IPR050706">
    <property type="entry name" value="Cyclic-di-GMP_PDE-like"/>
</dbReference>
<dbReference type="InterPro" id="IPR001633">
    <property type="entry name" value="EAL_dom"/>
</dbReference>
<evidence type="ECO:0000313" key="4">
    <source>
        <dbReference type="Proteomes" id="UP000178776"/>
    </source>
</evidence>
<evidence type="ECO:0000259" key="1">
    <source>
        <dbReference type="PROSITE" id="PS50883"/>
    </source>
</evidence>
<dbReference type="SUPFAM" id="SSF55073">
    <property type="entry name" value="Nucleotide cyclase"/>
    <property type="match status" value="1"/>
</dbReference>
<dbReference type="Gene3D" id="3.30.70.270">
    <property type="match status" value="1"/>
</dbReference>
<dbReference type="PROSITE" id="PS50887">
    <property type="entry name" value="GGDEF"/>
    <property type="match status" value="1"/>
</dbReference>
<dbReference type="Pfam" id="PF00990">
    <property type="entry name" value="GGDEF"/>
    <property type="match status" value="1"/>
</dbReference>
<accession>A0A1D9LD40</accession>
<dbReference type="GeneID" id="68840307"/>
<dbReference type="NCBIfam" id="TIGR00254">
    <property type="entry name" value="GGDEF"/>
    <property type="match status" value="1"/>
</dbReference>
<dbReference type="InterPro" id="IPR044398">
    <property type="entry name" value="Globin-sensor_dom"/>
</dbReference>
<dbReference type="GO" id="GO:0020037">
    <property type="term" value="F:heme binding"/>
    <property type="evidence" value="ECO:0007669"/>
    <property type="project" value="InterPro"/>
</dbReference>
<dbReference type="SUPFAM" id="SSF55781">
    <property type="entry name" value="GAF domain-like"/>
    <property type="match status" value="1"/>
</dbReference>
<dbReference type="SMART" id="SM00065">
    <property type="entry name" value="GAF"/>
    <property type="match status" value="1"/>
</dbReference>
<dbReference type="CDD" id="cd01949">
    <property type="entry name" value="GGDEF"/>
    <property type="match status" value="1"/>
</dbReference>
<dbReference type="SMART" id="SM00267">
    <property type="entry name" value="GGDEF"/>
    <property type="match status" value="1"/>
</dbReference>
<dbReference type="InterPro" id="IPR003018">
    <property type="entry name" value="GAF"/>
</dbReference>
<evidence type="ECO:0008006" key="5">
    <source>
        <dbReference type="Google" id="ProtNLM"/>
    </source>
</evidence>
<dbReference type="InterPro" id="IPR000160">
    <property type="entry name" value="GGDEF_dom"/>
</dbReference>
<gene>
    <name evidence="3" type="ORF">BKX93_03675</name>
</gene>
<sequence length="783" mass="86900">MHTDEMALLANMCRFIGIRTEHLAQLPRHADAGMARRELLGKELYWHLLKSPGEAERLQRHHGCCQDELAAMLLAEWDALLRMPLDQAVAAALVEQGELYCRLGVSLGWLQGLYERCQPHLLASLEQAAGLDAARLLRKRILLDQMLKTHGYQQALKREASRHGEHFQAMSGLYATLSGVSLALADSADRRILLQTVCDVCVREAGFELAWVGLLDADEKRMEVAALSRGERASMPGELPAHAEDAQAPGLVSRALRSRAAQVSNNAQSDPALRPWHDALSRQGIRSLLVVPLLVRQQVAGALALHAGEEGFFDQSRRALFELMAREVGRGLERHDALERSHRAETELAFLAQHDALTGLPNRSRMQELIARLLKARRDGGQVAVLAIAVEGFHDINARLGYEGGDLVLCEMARRLRQAIYPFGHVGRVGAARFVACSERTDRLQELVDELMSLLPQPVDAMGAQVEIRCSVGVAVSGDALCDAANLLRRAGLALNRAKDEGGGHSRHYDAAMDEEIHKLHALRSAFALAIPRGELALYYQPKINLQNHRIEGAEALVRWVRNGRHVPPGEFFNAIEHTNLMRELDWWVLREAVRQMGEWRRRGLSLPVSVNLSAATLKHEDFLFGLEALLEANPLPAGFLELEVLETVTQQEAEQITAKLERCRDLGLSIALDDFGTGASSLVHLQQLPFDTIKIDQRFVRLLLDMPGNEAIIRSMLSFAHYTGRKLVVEGVESRAIWSRLREIGCHDGQGYGISPPLAAGELPEWLKQWSKNAAINSSYVS</sequence>
<protein>
    <recommendedName>
        <fullName evidence="5">Direct oxygen-sensing cyclase</fullName>
    </recommendedName>
</protein>
<reference evidence="3 4" key="1">
    <citation type="submission" date="2016-10" db="EMBL/GenBank/DDBJ databases">
        <title>Chromobacterium muskegensis sp. nov., an insecticidal bacterium isolated from Sphagnum bogs.</title>
        <authorList>
            <person name="Sparks M.E."/>
            <person name="Blackburn M.B."/>
            <person name="Gundersen-Rindal D.E."/>
            <person name="Mitchell A."/>
            <person name="Farrar R."/>
            <person name="Kuhar D."/>
        </authorList>
    </citation>
    <scope>NUCLEOTIDE SEQUENCE [LARGE SCALE GENOMIC DNA]</scope>
    <source>
        <strain evidence="3 4">21-1</strain>
    </source>
</reference>
<dbReference type="KEGG" id="cvc:BKX93_03675"/>
<dbReference type="PROSITE" id="PS50883">
    <property type="entry name" value="EAL"/>
    <property type="match status" value="1"/>
</dbReference>
<dbReference type="Proteomes" id="UP000178776">
    <property type="component" value="Chromosome"/>
</dbReference>
<dbReference type="Pfam" id="PF00563">
    <property type="entry name" value="EAL"/>
    <property type="match status" value="1"/>
</dbReference>
<dbReference type="Gene3D" id="1.10.490.10">
    <property type="entry name" value="Globins"/>
    <property type="match status" value="1"/>
</dbReference>
<name>A0A1D9LD40_9NEIS</name>
<dbReference type="PANTHER" id="PTHR33121:SF19">
    <property type="entry name" value="CYCLIC DI-GMP PHOSPHODIESTERASE PA2567"/>
    <property type="match status" value="1"/>
</dbReference>
<dbReference type="InterPro" id="IPR043128">
    <property type="entry name" value="Rev_trsase/Diguanyl_cyclase"/>
</dbReference>
<feature type="domain" description="GGDEF" evidence="2">
    <location>
        <begin position="381"/>
        <end position="511"/>
    </location>
</feature>
<dbReference type="GO" id="GO:0071111">
    <property type="term" value="F:cyclic-guanylate-specific phosphodiesterase activity"/>
    <property type="evidence" value="ECO:0007669"/>
    <property type="project" value="InterPro"/>
</dbReference>
<dbReference type="CDD" id="cd01948">
    <property type="entry name" value="EAL"/>
    <property type="match status" value="1"/>
</dbReference>
<dbReference type="PANTHER" id="PTHR33121">
    <property type="entry name" value="CYCLIC DI-GMP PHOSPHODIESTERASE PDEF"/>
    <property type="match status" value="1"/>
</dbReference>
<dbReference type="GO" id="GO:0019825">
    <property type="term" value="F:oxygen binding"/>
    <property type="evidence" value="ECO:0007669"/>
    <property type="project" value="InterPro"/>
</dbReference>
<dbReference type="InterPro" id="IPR029016">
    <property type="entry name" value="GAF-like_dom_sf"/>
</dbReference>
<dbReference type="SMART" id="SM00052">
    <property type="entry name" value="EAL"/>
    <property type="match status" value="1"/>
</dbReference>
<dbReference type="InterPro" id="IPR035919">
    <property type="entry name" value="EAL_sf"/>
</dbReference>
<evidence type="ECO:0000259" key="2">
    <source>
        <dbReference type="PROSITE" id="PS50887"/>
    </source>
</evidence>
<dbReference type="Gene3D" id="3.20.20.450">
    <property type="entry name" value="EAL domain"/>
    <property type="match status" value="1"/>
</dbReference>